<comment type="caution">
    <text evidence="4">The sequence shown here is derived from an EMBL/GenBank/DDBJ whole genome shotgun (WGS) entry which is preliminary data.</text>
</comment>
<keyword evidence="1" id="KW-0863">Zinc-finger</keyword>
<dbReference type="Gene3D" id="3.30.160.60">
    <property type="entry name" value="Classic Zinc Finger"/>
    <property type="match status" value="1"/>
</dbReference>
<dbReference type="GO" id="GO:0008270">
    <property type="term" value="F:zinc ion binding"/>
    <property type="evidence" value="ECO:0007669"/>
    <property type="project" value="UniProtKB-KW"/>
</dbReference>
<dbReference type="EMBL" id="LGRX02008397">
    <property type="protein sequence ID" value="KAK3273584.1"/>
    <property type="molecule type" value="Genomic_DNA"/>
</dbReference>
<dbReference type="PROSITE" id="PS50157">
    <property type="entry name" value="ZINC_FINGER_C2H2_2"/>
    <property type="match status" value="1"/>
</dbReference>
<dbReference type="PANTHER" id="PTHR33924">
    <property type="entry name" value="CATION-TRANSPORTING ATPASE"/>
    <property type="match status" value="1"/>
</dbReference>
<feature type="region of interest" description="Disordered" evidence="2">
    <location>
        <begin position="1"/>
        <end position="106"/>
    </location>
</feature>
<keyword evidence="1" id="KW-0479">Metal-binding</keyword>
<dbReference type="PANTHER" id="PTHR33924:SF5">
    <property type="entry name" value="CATION-TRANSPORTING ATPASE"/>
    <property type="match status" value="1"/>
</dbReference>
<feature type="compositionally biased region" description="Polar residues" evidence="2">
    <location>
        <begin position="1"/>
        <end position="15"/>
    </location>
</feature>
<sequence length="433" mass="46380">METQKGPQFDATASKSKNKLESATVGLQAGKKRRLTIETKSKGRESDPGTVQTPSEGLRPDIVEEGVPTPVGPEARASSVPSTPSFAEDTQTPTLGKGTGSSDWDSLLTMLYPPARKRRPRRWLTSDQKTHRCNIDGCTKSYGSASSLCAHKRTHHPGWKEKRHASAQKNKSEVGEQQGKASRVDHSGEGTPRGQAEGVDRSFEEDDNFAEEEDEDVDMDADMDDLDENGARLPGADGKITRVRSSHVSSLTEEMRNTPIGQWLELLASDAHGRLGALRRSRQRVQRCCREEQNSCVQRQALAAGPKSTETLNAAAAATAASARLFSEMDLSLEKEAQQLESWLAQIDQMGAAAAAGILTDGFEIDSKRAEALSAASAGAGSSDREPIPVAKLESSAALAAMTAGGIASAANAGRSRGNHIVAHLWQQAICQK</sequence>
<gene>
    <name evidence="4" type="ORF">CYMTET_18182</name>
</gene>
<feature type="compositionally biased region" description="Basic and acidic residues" evidence="2">
    <location>
        <begin position="35"/>
        <end position="47"/>
    </location>
</feature>
<dbReference type="InterPro" id="IPR013087">
    <property type="entry name" value="Znf_C2H2_type"/>
</dbReference>
<feature type="domain" description="C2H2-type" evidence="3">
    <location>
        <begin position="131"/>
        <end position="161"/>
    </location>
</feature>
<dbReference type="Proteomes" id="UP001190700">
    <property type="component" value="Unassembled WGS sequence"/>
</dbReference>
<evidence type="ECO:0000313" key="5">
    <source>
        <dbReference type="Proteomes" id="UP001190700"/>
    </source>
</evidence>
<dbReference type="PROSITE" id="PS00028">
    <property type="entry name" value="ZINC_FINGER_C2H2_1"/>
    <property type="match status" value="1"/>
</dbReference>
<dbReference type="SUPFAM" id="SSF57667">
    <property type="entry name" value="beta-beta-alpha zinc fingers"/>
    <property type="match status" value="1"/>
</dbReference>
<feature type="region of interest" description="Disordered" evidence="2">
    <location>
        <begin position="153"/>
        <end position="218"/>
    </location>
</feature>
<evidence type="ECO:0000313" key="4">
    <source>
        <dbReference type="EMBL" id="KAK3273584.1"/>
    </source>
</evidence>
<accession>A0AAE0G8L6</accession>
<keyword evidence="1" id="KW-0862">Zinc</keyword>
<dbReference type="AlphaFoldDB" id="A0AAE0G8L6"/>
<evidence type="ECO:0000256" key="2">
    <source>
        <dbReference type="SAM" id="MobiDB-lite"/>
    </source>
</evidence>
<evidence type="ECO:0000259" key="3">
    <source>
        <dbReference type="PROSITE" id="PS50157"/>
    </source>
</evidence>
<organism evidence="4 5">
    <name type="scientific">Cymbomonas tetramitiformis</name>
    <dbReference type="NCBI Taxonomy" id="36881"/>
    <lineage>
        <taxon>Eukaryota</taxon>
        <taxon>Viridiplantae</taxon>
        <taxon>Chlorophyta</taxon>
        <taxon>Pyramimonadophyceae</taxon>
        <taxon>Pyramimonadales</taxon>
        <taxon>Pyramimonadaceae</taxon>
        <taxon>Cymbomonas</taxon>
    </lineage>
</organism>
<dbReference type="SMART" id="SM00355">
    <property type="entry name" value="ZnF_C2H2"/>
    <property type="match status" value="1"/>
</dbReference>
<proteinExistence type="predicted"/>
<evidence type="ECO:0000256" key="1">
    <source>
        <dbReference type="PROSITE-ProRule" id="PRU00042"/>
    </source>
</evidence>
<name>A0AAE0G8L6_9CHLO</name>
<keyword evidence="5" id="KW-1185">Reference proteome</keyword>
<reference evidence="4 5" key="1">
    <citation type="journal article" date="2015" name="Genome Biol. Evol.">
        <title>Comparative Genomics of a Bacterivorous Green Alga Reveals Evolutionary Causalities and Consequences of Phago-Mixotrophic Mode of Nutrition.</title>
        <authorList>
            <person name="Burns J.A."/>
            <person name="Paasch A."/>
            <person name="Narechania A."/>
            <person name="Kim E."/>
        </authorList>
    </citation>
    <scope>NUCLEOTIDE SEQUENCE [LARGE SCALE GENOMIC DNA]</scope>
    <source>
        <strain evidence="4 5">PLY_AMNH</strain>
    </source>
</reference>
<feature type="compositionally biased region" description="Acidic residues" evidence="2">
    <location>
        <begin position="203"/>
        <end position="218"/>
    </location>
</feature>
<dbReference type="InterPro" id="IPR036236">
    <property type="entry name" value="Znf_C2H2_sf"/>
</dbReference>
<feature type="compositionally biased region" description="Polar residues" evidence="2">
    <location>
        <begin position="79"/>
        <end position="104"/>
    </location>
</feature>
<protein>
    <recommendedName>
        <fullName evidence="3">C2H2-type domain-containing protein</fullName>
    </recommendedName>
</protein>
<feature type="compositionally biased region" description="Basic residues" evidence="2">
    <location>
        <begin position="153"/>
        <end position="166"/>
    </location>
</feature>